<dbReference type="PATRIC" id="fig|1254432.3.peg.11640"/>
<evidence type="ECO:0000313" key="2">
    <source>
        <dbReference type="EMBL" id="AGP42225.1"/>
    </source>
</evidence>
<organism evidence="2 3">
    <name type="scientific">Sorangium cellulosum So0157-2</name>
    <dbReference type="NCBI Taxonomy" id="1254432"/>
    <lineage>
        <taxon>Bacteria</taxon>
        <taxon>Pseudomonadati</taxon>
        <taxon>Myxococcota</taxon>
        <taxon>Polyangia</taxon>
        <taxon>Polyangiales</taxon>
        <taxon>Polyangiaceae</taxon>
        <taxon>Sorangium</taxon>
    </lineage>
</organism>
<sequence>MIMKSLARFLTVLGLATCPLLAVETASAQSFVPAPAYQYIPALGANFIPSAFPRPGARIDVIYAGSPLLRMWSTTMGYFHADPRDYIVSLNGIPITDRFHLARVVSGLRGWVPISVEDHLTGVVYPGSVLLP</sequence>
<keyword evidence="1" id="KW-0732">Signal</keyword>
<dbReference type="EMBL" id="CP003969">
    <property type="protein sequence ID" value="AGP42225.1"/>
    <property type="molecule type" value="Genomic_DNA"/>
</dbReference>
<dbReference type="AlphaFoldDB" id="S4YCT1"/>
<dbReference type="Proteomes" id="UP000014803">
    <property type="component" value="Chromosome"/>
</dbReference>
<dbReference type="HOGENOM" id="CLU_1915739_0_0_7"/>
<gene>
    <name evidence="2" type="ORF">SCE1572_51625</name>
</gene>
<name>S4YCT1_SORCE</name>
<feature type="chain" id="PRO_5004526176" evidence="1">
    <location>
        <begin position="29"/>
        <end position="132"/>
    </location>
</feature>
<accession>S4YCT1</accession>
<evidence type="ECO:0000313" key="3">
    <source>
        <dbReference type="Proteomes" id="UP000014803"/>
    </source>
</evidence>
<proteinExistence type="predicted"/>
<evidence type="ECO:0000256" key="1">
    <source>
        <dbReference type="SAM" id="SignalP"/>
    </source>
</evidence>
<dbReference type="KEGG" id="scu:SCE1572_51625"/>
<protein>
    <submittedName>
        <fullName evidence="2">Uncharacterized protein</fullName>
    </submittedName>
</protein>
<feature type="signal peptide" evidence="1">
    <location>
        <begin position="1"/>
        <end position="28"/>
    </location>
</feature>
<reference evidence="2 3" key="1">
    <citation type="journal article" date="2013" name="Sci. Rep.">
        <title>Extraordinary expansion of a Sorangium cellulosum genome from an alkaline milieu.</title>
        <authorList>
            <person name="Han K."/>
            <person name="Li Z.F."/>
            <person name="Peng R."/>
            <person name="Zhu L.P."/>
            <person name="Zhou T."/>
            <person name="Wang L.G."/>
            <person name="Li S.G."/>
            <person name="Zhang X.B."/>
            <person name="Hu W."/>
            <person name="Wu Z.H."/>
            <person name="Qin N."/>
            <person name="Li Y.Z."/>
        </authorList>
    </citation>
    <scope>NUCLEOTIDE SEQUENCE [LARGE SCALE GENOMIC DNA]</scope>
    <source>
        <strain evidence="2 3">So0157-2</strain>
    </source>
</reference>